<name>A0A5K3F7Y3_MESCO</name>
<dbReference type="SMART" id="SM00198">
    <property type="entry name" value="SCP"/>
    <property type="match status" value="1"/>
</dbReference>
<dbReference type="Gene3D" id="3.40.33.10">
    <property type="entry name" value="CAP"/>
    <property type="match status" value="1"/>
</dbReference>
<keyword evidence="1" id="KW-0732">Signal</keyword>
<dbReference type="Pfam" id="PF00188">
    <property type="entry name" value="CAP"/>
    <property type="match status" value="1"/>
</dbReference>
<dbReference type="WBParaSite" id="MCU_006216-RA">
    <property type="protein sequence ID" value="MCU_006216-RA"/>
    <property type="gene ID" value="MCU_006216"/>
</dbReference>
<feature type="signal peptide" evidence="1">
    <location>
        <begin position="1"/>
        <end position="15"/>
    </location>
</feature>
<evidence type="ECO:0000259" key="2">
    <source>
        <dbReference type="SMART" id="SM00198"/>
    </source>
</evidence>
<dbReference type="InterPro" id="IPR035940">
    <property type="entry name" value="CAP_sf"/>
</dbReference>
<protein>
    <submittedName>
        <fullName evidence="3">SCP domain-containing protein</fullName>
    </submittedName>
</protein>
<sequence length="230" mass="26536">LKFICLVTLVWWSEAEQLSDEERARILEVHRKIREEVEPPASNMMLMDYSVELEKLAEIYLLNCAYTFPWVSTNPEFEDVEVNLLSGFVLEDASFEPASKFDFQKQTYNYETNACTGFCANYWRLIWATSRQVGCYRQRCKHSDIWNKSLYVMACLYKPALFNPNENPYKRGSSCSGCPEGLGCYRKQCTEMKKPGVVRVPLEESVVGEFAATKKKLIQTQEVTAKIDVP</sequence>
<dbReference type="SUPFAM" id="SSF55797">
    <property type="entry name" value="PR-1-like"/>
    <property type="match status" value="1"/>
</dbReference>
<dbReference type="AlphaFoldDB" id="A0A5K3F7Y3"/>
<dbReference type="InterPro" id="IPR014044">
    <property type="entry name" value="CAP_dom"/>
</dbReference>
<feature type="domain" description="SCP" evidence="2">
    <location>
        <begin position="21"/>
        <end position="165"/>
    </location>
</feature>
<evidence type="ECO:0000313" key="3">
    <source>
        <dbReference type="WBParaSite" id="MCU_006216-RA"/>
    </source>
</evidence>
<reference evidence="3" key="1">
    <citation type="submission" date="2019-11" db="UniProtKB">
        <authorList>
            <consortium name="WormBaseParasite"/>
        </authorList>
    </citation>
    <scope>IDENTIFICATION</scope>
</reference>
<dbReference type="InterPro" id="IPR001283">
    <property type="entry name" value="CRISP-related"/>
</dbReference>
<organism evidence="3">
    <name type="scientific">Mesocestoides corti</name>
    <name type="common">Flatworm</name>
    <dbReference type="NCBI Taxonomy" id="53468"/>
    <lineage>
        <taxon>Eukaryota</taxon>
        <taxon>Metazoa</taxon>
        <taxon>Spiralia</taxon>
        <taxon>Lophotrochozoa</taxon>
        <taxon>Platyhelminthes</taxon>
        <taxon>Cestoda</taxon>
        <taxon>Eucestoda</taxon>
        <taxon>Cyclophyllidea</taxon>
        <taxon>Mesocestoididae</taxon>
        <taxon>Mesocestoides</taxon>
    </lineage>
</organism>
<evidence type="ECO:0000256" key="1">
    <source>
        <dbReference type="SAM" id="SignalP"/>
    </source>
</evidence>
<dbReference type="PANTHER" id="PTHR10334">
    <property type="entry name" value="CYSTEINE-RICH SECRETORY PROTEIN-RELATED"/>
    <property type="match status" value="1"/>
</dbReference>
<feature type="chain" id="PRO_5024338475" evidence="1">
    <location>
        <begin position="16"/>
        <end position="230"/>
    </location>
</feature>
<accession>A0A5K3F7Y3</accession>
<proteinExistence type="predicted"/>